<feature type="chain" id="PRO_5046984583" evidence="1">
    <location>
        <begin position="20"/>
        <end position="125"/>
    </location>
</feature>
<feature type="signal peptide" evidence="1">
    <location>
        <begin position="1"/>
        <end position="19"/>
    </location>
</feature>
<protein>
    <submittedName>
        <fullName evidence="2">Uncharacterized protein</fullName>
    </submittedName>
</protein>
<keyword evidence="3" id="KW-1185">Reference proteome</keyword>
<evidence type="ECO:0000256" key="1">
    <source>
        <dbReference type="SAM" id="SignalP"/>
    </source>
</evidence>
<keyword evidence="1" id="KW-0732">Signal</keyword>
<reference evidence="2 3" key="1">
    <citation type="journal article" date="2023" name="Plants (Basel)">
        <title>Bridging the Gap: Combining Genomics and Transcriptomics Approaches to Understand Stylosanthes scabra, an Orphan Legume from the Brazilian Caatinga.</title>
        <authorList>
            <person name="Ferreira-Neto J.R.C."/>
            <person name="da Silva M.D."/>
            <person name="Binneck E."/>
            <person name="de Melo N.F."/>
            <person name="da Silva R.H."/>
            <person name="de Melo A.L.T.M."/>
            <person name="Pandolfi V."/>
            <person name="Bustamante F.O."/>
            <person name="Brasileiro-Vidal A.C."/>
            <person name="Benko-Iseppon A.M."/>
        </authorList>
    </citation>
    <scope>NUCLEOTIDE SEQUENCE [LARGE SCALE GENOMIC DNA]</scope>
    <source>
        <tissue evidence="2">Leaves</tissue>
    </source>
</reference>
<dbReference type="EMBL" id="JASCZI010272110">
    <property type="protein sequence ID" value="MED6220255.1"/>
    <property type="molecule type" value="Genomic_DNA"/>
</dbReference>
<evidence type="ECO:0000313" key="3">
    <source>
        <dbReference type="Proteomes" id="UP001341840"/>
    </source>
</evidence>
<proteinExistence type="predicted"/>
<name>A0ABU6ZE67_9FABA</name>
<dbReference type="Proteomes" id="UP001341840">
    <property type="component" value="Unassembled WGS sequence"/>
</dbReference>
<organism evidence="2 3">
    <name type="scientific">Stylosanthes scabra</name>
    <dbReference type="NCBI Taxonomy" id="79078"/>
    <lineage>
        <taxon>Eukaryota</taxon>
        <taxon>Viridiplantae</taxon>
        <taxon>Streptophyta</taxon>
        <taxon>Embryophyta</taxon>
        <taxon>Tracheophyta</taxon>
        <taxon>Spermatophyta</taxon>
        <taxon>Magnoliopsida</taxon>
        <taxon>eudicotyledons</taxon>
        <taxon>Gunneridae</taxon>
        <taxon>Pentapetalae</taxon>
        <taxon>rosids</taxon>
        <taxon>fabids</taxon>
        <taxon>Fabales</taxon>
        <taxon>Fabaceae</taxon>
        <taxon>Papilionoideae</taxon>
        <taxon>50 kb inversion clade</taxon>
        <taxon>dalbergioids sensu lato</taxon>
        <taxon>Dalbergieae</taxon>
        <taxon>Pterocarpus clade</taxon>
        <taxon>Stylosanthes</taxon>
    </lineage>
</organism>
<accession>A0ABU6ZE67</accession>
<sequence length="125" mass="14963">MEIRSWWMMLVVLSYQALCRFKNRFRRARGAFKNTRITFSPEFSHNSSNLRSLLSPLGSSSQILHDPKPPMPESPIFNSSRNFWVLGKFRFKPEPQRKHQNIFPQPMQLNRQHQKYSKQQIICRN</sequence>
<gene>
    <name evidence="2" type="ORF">PIB30_043154</name>
</gene>
<evidence type="ECO:0000313" key="2">
    <source>
        <dbReference type="EMBL" id="MED6220255.1"/>
    </source>
</evidence>
<comment type="caution">
    <text evidence="2">The sequence shown here is derived from an EMBL/GenBank/DDBJ whole genome shotgun (WGS) entry which is preliminary data.</text>
</comment>